<sequence>MSTGKRTWATVLLDRSCLPGVLVLHYTLQKTGTNYPFIVVMTPETARDQGLMSVVTAAGISTVLVEEVQATHNGQLVEGMWQKLSVWTLTDYERIVLLDSNQIVLQPIDELMTMSLPAGSIAASQLCTCNCNHPLLTHRPHGRTPANCAYTRPTTSSHLHSSTIVLRPSPSERTTLFHALHNHPNITNMPLGEQDLLAAVYYNRWTPLHYAYNALESVGMWHPELGGHLNPKVRCFDLERPWKGVGVGDGWWWREFEELEGLWWGNGHAGGDPERRALWREVVKPEVQWG</sequence>
<gene>
    <name evidence="2" type="ORF">C8A00DRAFT_19525</name>
</gene>
<name>A0AAN6ZRX7_9PEZI</name>
<dbReference type="Proteomes" id="UP001302745">
    <property type="component" value="Unassembled WGS sequence"/>
</dbReference>
<dbReference type="InterPro" id="IPR050587">
    <property type="entry name" value="GNT1/Glycosyltrans_8"/>
</dbReference>
<dbReference type="SUPFAM" id="SSF53448">
    <property type="entry name" value="Nucleotide-diphospho-sugar transferases"/>
    <property type="match status" value="1"/>
</dbReference>
<reference evidence="2" key="1">
    <citation type="journal article" date="2023" name="Mol. Phylogenet. Evol.">
        <title>Genome-scale phylogeny and comparative genomics of the fungal order Sordariales.</title>
        <authorList>
            <person name="Hensen N."/>
            <person name="Bonometti L."/>
            <person name="Westerberg I."/>
            <person name="Brannstrom I.O."/>
            <person name="Guillou S."/>
            <person name="Cros-Aarteil S."/>
            <person name="Calhoun S."/>
            <person name="Haridas S."/>
            <person name="Kuo A."/>
            <person name="Mondo S."/>
            <person name="Pangilinan J."/>
            <person name="Riley R."/>
            <person name="LaButti K."/>
            <person name="Andreopoulos B."/>
            <person name="Lipzen A."/>
            <person name="Chen C."/>
            <person name="Yan M."/>
            <person name="Daum C."/>
            <person name="Ng V."/>
            <person name="Clum A."/>
            <person name="Steindorff A."/>
            <person name="Ohm R.A."/>
            <person name="Martin F."/>
            <person name="Silar P."/>
            <person name="Natvig D.O."/>
            <person name="Lalanne C."/>
            <person name="Gautier V."/>
            <person name="Ament-Velasquez S.L."/>
            <person name="Kruys A."/>
            <person name="Hutchinson M.I."/>
            <person name="Powell A.J."/>
            <person name="Barry K."/>
            <person name="Miller A.N."/>
            <person name="Grigoriev I.V."/>
            <person name="Debuchy R."/>
            <person name="Gladieux P."/>
            <person name="Hiltunen Thoren M."/>
            <person name="Johannesson H."/>
        </authorList>
    </citation>
    <scope>NUCLEOTIDE SEQUENCE</scope>
    <source>
        <strain evidence="2">CBS 538.74</strain>
    </source>
</reference>
<dbReference type="AlphaFoldDB" id="A0AAN6ZRX7"/>
<keyword evidence="1" id="KW-0732">Signal</keyword>
<dbReference type="GO" id="GO:0016740">
    <property type="term" value="F:transferase activity"/>
    <property type="evidence" value="ECO:0007669"/>
    <property type="project" value="UniProtKB-KW"/>
</dbReference>
<dbReference type="EMBL" id="MU857284">
    <property type="protein sequence ID" value="KAK4148687.1"/>
    <property type="molecule type" value="Genomic_DNA"/>
</dbReference>
<evidence type="ECO:0000313" key="2">
    <source>
        <dbReference type="EMBL" id="KAK4148687.1"/>
    </source>
</evidence>
<evidence type="ECO:0000313" key="3">
    <source>
        <dbReference type="Proteomes" id="UP001302745"/>
    </source>
</evidence>
<proteinExistence type="predicted"/>
<accession>A0AAN6ZRX7</accession>
<feature type="chain" id="PRO_5042847897" evidence="1">
    <location>
        <begin position="24"/>
        <end position="290"/>
    </location>
</feature>
<dbReference type="PANTHER" id="PTHR11183">
    <property type="entry name" value="GLYCOGENIN SUBFAMILY MEMBER"/>
    <property type="match status" value="1"/>
</dbReference>
<evidence type="ECO:0000256" key="1">
    <source>
        <dbReference type="SAM" id="SignalP"/>
    </source>
</evidence>
<feature type="signal peptide" evidence="1">
    <location>
        <begin position="1"/>
        <end position="23"/>
    </location>
</feature>
<organism evidence="2 3">
    <name type="scientific">Chaetomidium leptoderma</name>
    <dbReference type="NCBI Taxonomy" id="669021"/>
    <lineage>
        <taxon>Eukaryota</taxon>
        <taxon>Fungi</taxon>
        <taxon>Dikarya</taxon>
        <taxon>Ascomycota</taxon>
        <taxon>Pezizomycotina</taxon>
        <taxon>Sordariomycetes</taxon>
        <taxon>Sordariomycetidae</taxon>
        <taxon>Sordariales</taxon>
        <taxon>Chaetomiaceae</taxon>
        <taxon>Chaetomidium</taxon>
    </lineage>
</organism>
<dbReference type="Gene3D" id="3.90.550.10">
    <property type="entry name" value="Spore Coat Polysaccharide Biosynthesis Protein SpsA, Chain A"/>
    <property type="match status" value="1"/>
</dbReference>
<comment type="caution">
    <text evidence="2">The sequence shown here is derived from an EMBL/GenBank/DDBJ whole genome shotgun (WGS) entry which is preliminary data.</text>
</comment>
<keyword evidence="3" id="KW-1185">Reference proteome</keyword>
<protein>
    <submittedName>
        <fullName evidence="2">Nucleotide-diphospho-sugar transferase</fullName>
    </submittedName>
</protein>
<dbReference type="InterPro" id="IPR029044">
    <property type="entry name" value="Nucleotide-diphossugar_trans"/>
</dbReference>
<keyword evidence="2" id="KW-0808">Transferase</keyword>
<reference evidence="2" key="2">
    <citation type="submission" date="2023-05" db="EMBL/GenBank/DDBJ databases">
        <authorList>
            <consortium name="Lawrence Berkeley National Laboratory"/>
            <person name="Steindorff A."/>
            <person name="Hensen N."/>
            <person name="Bonometti L."/>
            <person name="Westerberg I."/>
            <person name="Brannstrom I.O."/>
            <person name="Guillou S."/>
            <person name="Cros-Aarteil S."/>
            <person name="Calhoun S."/>
            <person name="Haridas S."/>
            <person name="Kuo A."/>
            <person name="Mondo S."/>
            <person name="Pangilinan J."/>
            <person name="Riley R."/>
            <person name="Labutti K."/>
            <person name="Andreopoulos B."/>
            <person name="Lipzen A."/>
            <person name="Chen C."/>
            <person name="Yanf M."/>
            <person name="Daum C."/>
            <person name="Ng V."/>
            <person name="Clum A."/>
            <person name="Ohm R."/>
            <person name="Martin F."/>
            <person name="Silar P."/>
            <person name="Natvig D."/>
            <person name="Lalanne C."/>
            <person name="Gautier V."/>
            <person name="Ament-Velasquez S.L."/>
            <person name="Kruys A."/>
            <person name="Hutchinson M.I."/>
            <person name="Powell A.J."/>
            <person name="Barry K."/>
            <person name="Miller A.N."/>
            <person name="Grigoriev I.V."/>
            <person name="Debuchy R."/>
            <person name="Gladieux P."/>
            <person name="Thoren M.H."/>
            <person name="Johannesson H."/>
        </authorList>
    </citation>
    <scope>NUCLEOTIDE SEQUENCE</scope>
    <source>
        <strain evidence="2">CBS 538.74</strain>
    </source>
</reference>